<feature type="transmembrane region" description="Helical" evidence="3">
    <location>
        <begin position="21"/>
        <end position="43"/>
    </location>
</feature>
<feature type="transmembrane region" description="Helical" evidence="3">
    <location>
        <begin position="285"/>
        <end position="303"/>
    </location>
</feature>
<comment type="similarity">
    <text evidence="2">Belongs to the CDP-alcohol phosphatidyltransferase class-I family.</text>
</comment>
<sequence>MSDSISREGEQPLLSLLKRELALLTGIGVVALLAFYMLLSAIWQSSAALQWLLQSAVIWLFICYETWRRLPLNRSEDSAPLYNNLGWGNRLTLLRSWLIAATAGFLLQPWPEGAWLSWLPGMIYFAGAVLDRVDGFVARRSGQVSLLGNELDTVSDALGMAVAAFLAYSYGQVHWSYLSMGLAYYVFHAGLYWRRFNDLPIYPLPPAMHRRAWAGFQMGYLVVALWPLFYPPITLVAGFAFMLPALSGFIIDWLIVSGRIKRQADDTDQQFNSLTLFSQNVLQPALRLAIVVLLAVSLTQVGYPPVVFGDETWPSLILLGNFGLAATMVLIGVAGRYFCLLLVGTLGWYYIDNPMQPVDYALFCCVVWSMLLGTGRFSLWQEDDHWLNRYDGA</sequence>
<evidence type="ECO:0000256" key="1">
    <source>
        <dbReference type="ARBA" id="ARBA00022679"/>
    </source>
</evidence>
<evidence type="ECO:0000256" key="3">
    <source>
        <dbReference type="SAM" id="Phobius"/>
    </source>
</evidence>
<evidence type="ECO:0000313" key="4">
    <source>
        <dbReference type="EMBL" id="RZO74300.1"/>
    </source>
</evidence>
<comment type="caution">
    <text evidence="4">The sequence shown here is derived from an EMBL/GenBank/DDBJ whole genome shotgun (WGS) entry which is preliminary data.</text>
</comment>
<dbReference type="InterPro" id="IPR048254">
    <property type="entry name" value="CDP_ALCOHOL_P_TRANSF_CS"/>
</dbReference>
<dbReference type="EMBL" id="SHAH01000106">
    <property type="protein sequence ID" value="RZO74300.1"/>
    <property type="molecule type" value="Genomic_DNA"/>
</dbReference>
<dbReference type="GO" id="GO:0008654">
    <property type="term" value="P:phospholipid biosynthetic process"/>
    <property type="evidence" value="ECO:0007669"/>
    <property type="project" value="InterPro"/>
</dbReference>
<evidence type="ECO:0000256" key="2">
    <source>
        <dbReference type="RuleBase" id="RU003750"/>
    </source>
</evidence>
<protein>
    <submittedName>
        <fullName evidence="4">CDP-alcohol phosphatidyltransferase family protein</fullName>
    </submittedName>
</protein>
<dbReference type="PROSITE" id="PS00379">
    <property type="entry name" value="CDP_ALCOHOL_P_TRANSF"/>
    <property type="match status" value="1"/>
</dbReference>
<feature type="transmembrane region" description="Helical" evidence="3">
    <location>
        <begin position="235"/>
        <end position="256"/>
    </location>
</feature>
<dbReference type="Pfam" id="PF01066">
    <property type="entry name" value="CDP-OH_P_transf"/>
    <property type="match status" value="1"/>
</dbReference>
<dbReference type="Gene3D" id="1.20.120.1760">
    <property type="match status" value="1"/>
</dbReference>
<accession>A0A520RVM3</accession>
<keyword evidence="3" id="KW-0472">Membrane</keyword>
<feature type="transmembrane region" description="Helical" evidence="3">
    <location>
        <begin position="49"/>
        <end position="67"/>
    </location>
</feature>
<keyword evidence="1 2" id="KW-0808">Transferase</keyword>
<gene>
    <name evidence="4" type="ORF">EVA69_06100</name>
</gene>
<feature type="transmembrane region" description="Helical" evidence="3">
    <location>
        <begin position="175"/>
        <end position="193"/>
    </location>
</feature>
<dbReference type="Proteomes" id="UP000320404">
    <property type="component" value="Unassembled WGS sequence"/>
</dbReference>
<feature type="transmembrane region" description="Helical" evidence="3">
    <location>
        <begin position="87"/>
        <end position="107"/>
    </location>
</feature>
<keyword evidence="3" id="KW-1133">Transmembrane helix</keyword>
<reference evidence="4 5" key="1">
    <citation type="submission" date="2019-02" db="EMBL/GenBank/DDBJ databases">
        <title>Prokaryotic population dynamics and viral predation in marine succession experiment using metagenomics: the confinement effect.</title>
        <authorList>
            <person name="Haro-Moreno J.M."/>
            <person name="Rodriguez-Valera F."/>
            <person name="Lopez-Perez M."/>
        </authorList>
    </citation>
    <scope>NUCLEOTIDE SEQUENCE [LARGE SCALE GENOMIC DNA]</scope>
    <source>
        <strain evidence="4">MED-G158</strain>
    </source>
</reference>
<feature type="transmembrane region" description="Helical" evidence="3">
    <location>
        <begin position="213"/>
        <end position="229"/>
    </location>
</feature>
<dbReference type="InterPro" id="IPR000462">
    <property type="entry name" value="CDP-OH_P_trans"/>
</dbReference>
<dbReference type="AlphaFoldDB" id="A0A520RVM3"/>
<feature type="transmembrane region" description="Helical" evidence="3">
    <location>
        <begin position="358"/>
        <end position="379"/>
    </location>
</feature>
<name>A0A520RVM3_9GAMM</name>
<organism evidence="4 5">
    <name type="scientific">OM182 bacterium</name>
    <dbReference type="NCBI Taxonomy" id="2510334"/>
    <lineage>
        <taxon>Bacteria</taxon>
        <taxon>Pseudomonadati</taxon>
        <taxon>Pseudomonadota</taxon>
        <taxon>Gammaproteobacteria</taxon>
        <taxon>OMG group</taxon>
        <taxon>OM182 clade</taxon>
    </lineage>
</organism>
<dbReference type="GO" id="GO:0016780">
    <property type="term" value="F:phosphotransferase activity, for other substituted phosphate groups"/>
    <property type="evidence" value="ECO:0007669"/>
    <property type="project" value="InterPro"/>
</dbReference>
<feature type="transmembrane region" description="Helical" evidence="3">
    <location>
        <begin position="323"/>
        <end position="351"/>
    </location>
</feature>
<evidence type="ECO:0000313" key="5">
    <source>
        <dbReference type="Proteomes" id="UP000320404"/>
    </source>
</evidence>
<dbReference type="InterPro" id="IPR043130">
    <property type="entry name" value="CDP-OH_PTrfase_TM_dom"/>
</dbReference>
<keyword evidence="3" id="KW-0812">Transmembrane</keyword>
<dbReference type="GO" id="GO:0016020">
    <property type="term" value="C:membrane"/>
    <property type="evidence" value="ECO:0007669"/>
    <property type="project" value="InterPro"/>
</dbReference>
<proteinExistence type="inferred from homology"/>